<feature type="domain" description="Cation/H+ exchanger transmembrane" evidence="11">
    <location>
        <begin position="54"/>
        <end position="419"/>
    </location>
</feature>
<feature type="transmembrane region" description="Helical" evidence="10">
    <location>
        <begin position="225"/>
        <end position="243"/>
    </location>
</feature>
<feature type="transmembrane region" description="Helical" evidence="10">
    <location>
        <begin position="98"/>
        <end position="116"/>
    </location>
</feature>
<evidence type="ECO:0000256" key="2">
    <source>
        <dbReference type="ARBA" id="ARBA00022448"/>
    </source>
</evidence>
<dbReference type="InterPro" id="IPR038770">
    <property type="entry name" value="Na+/solute_symporter_sf"/>
</dbReference>
<accession>A0AAV3P2C8</accession>
<dbReference type="InterPro" id="IPR050794">
    <property type="entry name" value="CPA2_transporter"/>
</dbReference>
<gene>
    <name evidence="14" type="ORF">LIER_36026</name>
</gene>
<feature type="transmembrane region" description="Helical" evidence="10">
    <location>
        <begin position="263"/>
        <end position="292"/>
    </location>
</feature>
<dbReference type="InterPro" id="IPR057290">
    <property type="entry name" value="CHX17_C"/>
</dbReference>
<feature type="transmembrane region" description="Helical" evidence="10">
    <location>
        <begin position="405"/>
        <end position="426"/>
    </location>
</feature>
<feature type="transmembrane region" description="Helical" evidence="10">
    <location>
        <begin position="196"/>
        <end position="219"/>
    </location>
</feature>
<keyword evidence="4 10" id="KW-0812">Transmembrane</keyword>
<organism evidence="14 15">
    <name type="scientific">Lithospermum erythrorhizon</name>
    <name type="common">Purple gromwell</name>
    <name type="synonym">Lithospermum officinale var. erythrorhizon</name>
    <dbReference type="NCBI Taxonomy" id="34254"/>
    <lineage>
        <taxon>Eukaryota</taxon>
        <taxon>Viridiplantae</taxon>
        <taxon>Streptophyta</taxon>
        <taxon>Embryophyta</taxon>
        <taxon>Tracheophyta</taxon>
        <taxon>Spermatophyta</taxon>
        <taxon>Magnoliopsida</taxon>
        <taxon>eudicotyledons</taxon>
        <taxon>Gunneridae</taxon>
        <taxon>Pentapetalae</taxon>
        <taxon>asterids</taxon>
        <taxon>lamiids</taxon>
        <taxon>Boraginales</taxon>
        <taxon>Boraginaceae</taxon>
        <taxon>Boraginoideae</taxon>
        <taxon>Lithospermeae</taxon>
        <taxon>Lithospermum</taxon>
    </lineage>
</organism>
<keyword evidence="2" id="KW-0813">Transport</keyword>
<feature type="transmembrane region" description="Helical" evidence="10">
    <location>
        <begin position="312"/>
        <end position="329"/>
    </location>
</feature>
<feature type="transmembrane region" description="Helical" evidence="10">
    <location>
        <begin position="341"/>
        <end position="367"/>
    </location>
</feature>
<dbReference type="GO" id="GO:0016020">
    <property type="term" value="C:membrane"/>
    <property type="evidence" value="ECO:0007669"/>
    <property type="project" value="UniProtKB-SubCell"/>
</dbReference>
<proteinExistence type="inferred from homology"/>
<dbReference type="Pfam" id="PF00999">
    <property type="entry name" value="Na_H_Exchanger"/>
    <property type="match status" value="1"/>
</dbReference>
<evidence type="ECO:0000256" key="10">
    <source>
        <dbReference type="SAM" id="Phobius"/>
    </source>
</evidence>
<evidence type="ECO:0000256" key="8">
    <source>
        <dbReference type="ARBA" id="ARBA00023136"/>
    </source>
</evidence>
<evidence type="ECO:0000256" key="4">
    <source>
        <dbReference type="ARBA" id="ARBA00022692"/>
    </source>
</evidence>
<evidence type="ECO:0000256" key="9">
    <source>
        <dbReference type="ARBA" id="ARBA00038341"/>
    </source>
</evidence>
<evidence type="ECO:0000256" key="3">
    <source>
        <dbReference type="ARBA" id="ARBA00022538"/>
    </source>
</evidence>
<dbReference type="Gene3D" id="3.40.50.12370">
    <property type="match status" value="1"/>
</dbReference>
<sequence length="800" mass="88399">MSDGIEYVDVHKLTKAVVCYSKNIYRVNGVWDGPDPMIPTIPLVIVELTIMMVVTRVCIFIVRLFKQPSFVGRIIAGMLVGPSIFGRLDYIWSLFPPYSFRVLEPIAQFALCYFAFLRGLQMDVKSIFRTESKAMKVAIASIAIPFIIGSGLYFLFNPPNWRGFIYWGGALAATGYPVLAQILTDQRIIHTEVGRTAMGAAFICDLATWIFIGLGLSLAGSDNDIPLSLLCTAAFLLLSFYYLRRFLKWIIGKKTDGVYGIHYISCVLIGTSIFGVISQACGTHPIVGAFVYGLCIPNETLIAALLDRLEDFVMEILMPFFYVVTGLRVDVDAIFKGTSSWLLVLFAFVISVVAKPLSTIFLSSIHYLPSKHAFPVGIFAGTKSLMTLILLEIGSSQKALNTQMYSLMMLATLVMTMLTTPVSISYRPSEDLSAYKRRTIQKAVADEELRILACIHDLCNLPTTINLIASSNPSTRAPICVFALQLVELIGRAPATLVVHSSGRSMARNPIHTADQVDQVISVFDTLEQRSEGLTTQIMTAKSNYDTMGEDICNVAKENFAAFIILPFCKVNTMEGDSEEVNSTIRAVNEEVLSKAPCSVGIIIDRLKLSEPHVDHARNIAMLYFGGPDDREALSFAMRMAENPEISLTVVRFETDKDASEFDFMNSFKETNYIAVAADMEKEKMIDDHFLDDFKVVAEAGQSMNYIQLLLGDEEEAIKAIKAMDNQQFDLYIVGKGTGMRHPLTIGLADWCDCPELGPIGDLLVTSEFESSYSVLVVQQYVRSSLVFSIADREGSGGAG</sequence>
<comment type="subcellular location">
    <subcellularLocation>
        <location evidence="1">Membrane</location>
        <topology evidence="1">Multi-pass membrane protein</topology>
    </subcellularLocation>
</comment>
<evidence type="ECO:0000313" key="14">
    <source>
        <dbReference type="EMBL" id="GAA0144861.1"/>
    </source>
</evidence>
<evidence type="ECO:0000313" key="15">
    <source>
        <dbReference type="Proteomes" id="UP001454036"/>
    </source>
</evidence>
<keyword evidence="8 10" id="KW-0472">Membrane</keyword>
<comment type="similarity">
    <text evidence="9">Belongs to the monovalent cation:proton antiporter 2 (CPA2) transporter (TC 2.A.37) family. CHX (TC 2.A.37.4) subfamily.</text>
</comment>
<dbReference type="InterPro" id="IPR006153">
    <property type="entry name" value="Cation/H_exchanger_TM"/>
</dbReference>
<feature type="transmembrane region" description="Helical" evidence="10">
    <location>
        <begin position="41"/>
        <end position="62"/>
    </location>
</feature>
<feature type="transmembrane region" description="Helical" evidence="10">
    <location>
        <begin position="164"/>
        <end position="184"/>
    </location>
</feature>
<feature type="transmembrane region" description="Helical" evidence="10">
    <location>
        <begin position="137"/>
        <end position="158"/>
    </location>
</feature>
<comment type="caution">
    <text evidence="14">The sequence shown here is derived from an EMBL/GenBank/DDBJ whole genome shotgun (WGS) entry which is preliminary data.</text>
</comment>
<dbReference type="GO" id="GO:0006885">
    <property type="term" value="P:regulation of pH"/>
    <property type="evidence" value="ECO:0007669"/>
    <property type="project" value="TreeGrafter"/>
</dbReference>
<reference evidence="14 15" key="1">
    <citation type="submission" date="2024-01" db="EMBL/GenBank/DDBJ databases">
        <title>The complete chloroplast genome sequence of Lithospermum erythrorhizon: insights into the phylogenetic relationship among Boraginaceae species and the maternal lineages of purple gromwells.</title>
        <authorList>
            <person name="Okada T."/>
            <person name="Watanabe K."/>
        </authorList>
    </citation>
    <scope>NUCLEOTIDE SEQUENCE [LARGE SCALE GENOMIC DNA]</scope>
</reference>
<evidence type="ECO:0000256" key="5">
    <source>
        <dbReference type="ARBA" id="ARBA00022958"/>
    </source>
</evidence>
<dbReference type="Gene3D" id="1.20.1530.20">
    <property type="match status" value="1"/>
</dbReference>
<dbReference type="Proteomes" id="UP001454036">
    <property type="component" value="Unassembled WGS sequence"/>
</dbReference>
<dbReference type="PANTHER" id="PTHR32468">
    <property type="entry name" value="CATION/H + ANTIPORTER"/>
    <property type="match status" value="1"/>
</dbReference>
<dbReference type="EMBL" id="BAABME010016188">
    <property type="protein sequence ID" value="GAA0144861.1"/>
    <property type="molecule type" value="Genomic_DNA"/>
</dbReference>
<evidence type="ECO:0000256" key="6">
    <source>
        <dbReference type="ARBA" id="ARBA00022989"/>
    </source>
</evidence>
<dbReference type="GO" id="GO:0006813">
    <property type="term" value="P:potassium ion transport"/>
    <property type="evidence" value="ECO:0007669"/>
    <property type="project" value="UniProtKB-KW"/>
</dbReference>
<feature type="transmembrane region" description="Helical" evidence="10">
    <location>
        <begin position="74"/>
        <end position="92"/>
    </location>
</feature>
<evidence type="ECO:0000259" key="12">
    <source>
        <dbReference type="Pfam" id="PF23256"/>
    </source>
</evidence>
<evidence type="ECO:0000256" key="7">
    <source>
        <dbReference type="ARBA" id="ARBA00023065"/>
    </source>
</evidence>
<name>A0AAV3P2C8_LITER</name>
<evidence type="ECO:0000256" key="1">
    <source>
        <dbReference type="ARBA" id="ARBA00004141"/>
    </source>
</evidence>
<keyword evidence="6 10" id="KW-1133">Transmembrane helix</keyword>
<evidence type="ECO:0000259" key="11">
    <source>
        <dbReference type="Pfam" id="PF00999"/>
    </source>
</evidence>
<protein>
    <submittedName>
        <fullName evidence="14">Transporter</fullName>
    </submittedName>
</protein>
<dbReference type="GO" id="GO:0015297">
    <property type="term" value="F:antiporter activity"/>
    <property type="evidence" value="ECO:0007669"/>
    <property type="project" value="InterPro"/>
</dbReference>
<feature type="transmembrane region" description="Helical" evidence="10">
    <location>
        <begin position="373"/>
        <end position="393"/>
    </location>
</feature>
<dbReference type="AlphaFoldDB" id="A0AAV3P2C8"/>
<dbReference type="Pfam" id="PF23259">
    <property type="entry name" value="CHX17_C"/>
    <property type="match status" value="1"/>
</dbReference>
<keyword evidence="7" id="KW-0406">Ion transport</keyword>
<dbReference type="GO" id="GO:1902600">
    <property type="term" value="P:proton transmembrane transport"/>
    <property type="evidence" value="ECO:0007669"/>
    <property type="project" value="InterPro"/>
</dbReference>
<dbReference type="PANTHER" id="PTHR32468:SF82">
    <property type="entry name" value="CATION_H(+) ANTIPORTER 15-LIKE"/>
    <property type="match status" value="1"/>
</dbReference>
<keyword evidence="3" id="KW-0633">Potassium transport</keyword>
<evidence type="ECO:0000259" key="13">
    <source>
        <dbReference type="Pfam" id="PF23259"/>
    </source>
</evidence>
<feature type="domain" description="Cation/H(+) antiporter central" evidence="12">
    <location>
        <begin position="479"/>
        <end position="607"/>
    </location>
</feature>
<keyword evidence="15" id="KW-1185">Reference proteome</keyword>
<dbReference type="GO" id="GO:0012505">
    <property type="term" value="C:endomembrane system"/>
    <property type="evidence" value="ECO:0007669"/>
    <property type="project" value="TreeGrafter"/>
</dbReference>
<dbReference type="InterPro" id="IPR057291">
    <property type="entry name" value="CHX17_2nd"/>
</dbReference>
<feature type="domain" description="Cation/H(+) antiporter C-terminal" evidence="13">
    <location>
        <begin position="620"/>
        <end position="782"/>
    </location>
</feature>
<keyword evidence="5" id="KW-0630">Potassium</keyword>
<dbReference type="Pfam" id="PF23256">
    <property type="entry name" value="CHX17_2nd"/>
    <property type="match status" value="1"/>
</dbReference>